<protein>
    <recommendedName>
        <fullName evidence="5">LysM domain-containing protein</fullName>
    </recommendedName>
</protein>
<dbReference type="CDD" id="cd00118">
    <property type="entry name" value="LysM"/>
    <property type="match status" value="1"/>
</dbReference>
<keyword evidence="1" id="KW-0147">Chitin-binding</keyword>
<reference evidence="6 7" key="1">
    <citation type="submission" date="2016-03" db="EMBL/GenBank/DDBJ databases">
        <title>Choanephora cucurbitarum.</title>
        <authorList>
            <person name="Min B."/>
            <person name="Park H."/>
            <person name="Park J.-H."/>
            <person name="Shin H.-D."/>
            <person name="Choi I.-G."/>
        </authorList>
    </citation>
    <scope>NUCLEOTIDE SEQUENCE [LARGE SCALE GENOMIC DNA]</scope>
    <source>
        <strain evidence="6 7">KUS-F28377</strain>
    </source>
</reference>
<dbReference type="InterPro" id="IPR052210">
    <property type="entry name" value="LysM1-like"/>
</dbReference>
<dbReference type="PANTHER" id="PTHR34997:SF1">
    <property type="entry name" value="PEPTIDOGLYCAN-BINDING LYSIN DOMAIN"/>
    <property type="match status" value="1"/>
</dbReference>
<gene>
    <name evidence="6" type="ORF">A0J61_00400</name>
</gene>
<dbReference type="AlphaFoldDB" id="A0A1C7NQZ7"/>
<accession>A0A1C7NQZ7</accession>
<evidence type="ECO:0000256" key="3">
    <source>
        <dbReference type="SAM" id="MobiDB-lite"/>
    </source>
</evidence>
<evidence type="ECO:0000256" key="2">
    <source>
        <dbReference type="ARBA" id="ARBA00023026"/>
    </source>
</evidence>
<dbReference type="SUPFAM" id="SSF54106">
    <property type="entry name" value="LysM domain"/>
    <property type="match status" value="1"/>
</dbReference>
<dbReference type="GO" id="GO:0008061">
    <property type="term" value="F:chitin binding"/>
    <property type="evidence" value="ECO:0007669"/>
    <property type="project" value="UniProtKB-KW"/>
</dbReference>
<dbReference type="Gene3D" id="3.10.350.10">
    <property type="entry name" value="LysM domain"/>
    <property type="match status" value="1"/>
</dbReference>
<dbReference type="Proteomes" id="UP000093000">
    <property type="component" value="Unassembled WGS sequence"/>
</dbReference>
<keyword evidence="2" id="KW-0843">Virulence</keyword>
<feature type="signal peptide" evidence="4">
    <location>
        <begin position="1"/>
        <end position="19"/>
    </location>
</feature>
<organism evidence="6 7">
    <name type="scientific">Choanephora cucurbitarum</name>
    <dbReference type="NCBI Taxonomy" id="101091"/>
    <lineage>
        <taxon>Eukaryota</taxon>
        <taxon>Fungi</taxon>
        <taxon>Fungi incertae sedis</taxon>
        <taxon>Mucoromycota</taxon>
        <taxon>Mucoromycotina</taxon>
        <taxon>Mucoromycetes</taxon>
        <taxon>Mucorales</taxon>
        <taxon>Mucorineae</taxon>
        <taxon>Choanephoraceae</taxon>
        <taxon>Choanephoroideae</taxon>
        <taxon>Choanephora</taxon>
    </lineage>
</organism>
<dbReference type="STRING" id="101091.A0A1C7NQZ7"/>
<feature type="chain" id="PRO_5008889841" description="LysM domain-containing protein" evidence="4">
    <location>
        <begin position="20"/>
        <end position="378"/>
    </location>
</feature>
<dbReference type="PANTHER" id="PTHR34997">
    <property type="entry name" value="AM15"/>
    <property type="match status" value="1"/>
</dbReference>
<dbReference type="InterPro" id="IPR036779">
    <property type="entry name" value="LysM_dom_sf"/>
</dbReference>
<sequence>MHFTTLACAALAVMSTASAASLRTMKTYTVSCDKTYTVVNGDTCSVIAQEYGILTSQLKKWNPSINSKCSNLYIDQILCLSDPTTSSSTVPVSSTCTAGSYGLAEGNGYAGYCCKSQADCLDDCIKGVCNGPKAPSSGSGSSGSGSSGSSGSSGKCVAGVAGLGKGNGYAGYCCKNQADCLDDCVKGACVGPKAPSSGSGSGSGDSDDGSGSGSGSGTSSTGKVVQISSSKDFCLFLPSSPGNKAENGGKIDTDAIADSEKSAVAFCTKPNVNAPNAGLFPEGFITSAKYQTKADEGFVQIRGKIDISKYSLSPKDEGGQYDNHGAGSPPNSSCAGYRYYVALVEPSSGDFCIRCCSTYANCNAGRSEYGCNRVVPEI</sequence>
<dbReference type="InParanoid" id="A0A1C7NQZ7"/>
<dbReference type="OrthoDB" id="3044029at2759"/>
<evidence type="ECO:0000259" key="5">
    <source>
        <dbReference type="PROSITE" id="PS51782"/>
    </source>
</evidence>
<feature type="region of interest" description="Disordered" evidence="3">
    <location>
        <begin position="194"/>
        <end position="223"/>
    </location>
</feature>
<name>A0A1C7NQZ7_9FUNG</name>
<dbReference type="Pfam" id="PF01476">
    <property type="entry name" value="LysM"/>
    <property type="match status" value="1"/>
</dbReference>
<keyword evidence="4" id="KW-0732">Signal</keyword>
<dbReference type="EMBL" id="LUGH01000009">
    <property type="protein sequence ID" value="OBZ91547.1"/>
    <property type="molecule type" value="Genomic_DNA"/>
</dbReference>
<comment type="caution">
    <text evidence="6">The sequence shown here is derived from an EMBL/GenBank/DDBJ whole genome shotgun (WGS) entry which is preliminary data.</text>
</comment>
<evidence type="ECO:0000256" key="4">
    <source>
        <dbReference type="SAM" id="SignalP"/>
    </source>
</evidence>
<keyword evidence="7" id="KW-1185">Reference proteome</keyword>
<feature type="domain" description="LysM" evidence="5">
    <location>
        <begin position="34"/>
        <end position="80"/>
    </location>
</feature>
<evidence type="ECO:0000256" key="1">
    <source>
        <dbReference type="ARBA" id="ARBA00022669"/>
    </source>
</evidence>
<proteinExistence type="predicted"/>
<dbReference type="PROSITE" id="PS51782">
    <property type="entry name" value="LYSM"/>
    <property type="match status" value="1"/>
</dbReference>
<evidence type="ECO:0000313" key="7">
    <source>
        <dbReference type="Proteomes" id="UP000093000"/>
    </source>
</evidence>
<dbReference type="InterPro" id="IPR018392">
    <property type="entry name" value="LysM"/>
</dbReference>
<dbReference type="SMART" id="SM00257">
    <property type="entry name" value="LysM"/>
    <property type="match status" value="1"/>
</dbReference>
<evidence type="ECO:0000313" key="6">
    <source>
        <dbReference type="EMBL" id="OBZ91547.1"/>
    </source>
</evidence>